<organism evidence="1 2">
    <name type="scientific">Noviherbaspirillum aridicola</name>
    <dbReference type="NCBI Taxonomy" id="2849687"/>
    <lineage>
        <taxon>Bacteria</taxon>
        <taxon>Pseudomonadati</taxon>
        <taxon>Pseudomonadota</taxon>
        <taxon>Betaproteobacteria</taxon>
        <taxon>Burkholderiales</taxon>
        <taxon>Oxalobacteraceae</taxon>
        <taxon>Noviherbaspirillum</taxon>
    </lineage>
</organism>
<evidence type="ECO:0000313" key="2">
    <source>
        <dbReference type="Proteomes" id="UP000887222"/>
    </source>
</evidence>
<protein>
    <submittedName>
        <fullName evidence="1">Uncharacterized protein</fullName>
    </submittedName>
</protein>
<accession>A0ABQ4Q819</accession>
<dbReference type="RefSeq" id="WP_220809789.1">
    <property type="nucleotide sequence ID" value="NZ_BPMK01000016.1"/>
</dbReference>
<evidence type="ECO:0000313" key="1">
    <source>
        <dbReference type="EMBL" id="GIZ53371.1"/>
    </source>
</evidence>
<gene>
    <name evidence="1" type="ORF">NCCP691_33850</name>
</gene>
<comment type="caution">
    <text evidence="1">The sequence shown here is derived from an EMBL/GenBank/DDBJ whole genome shotgun (WGS) entry which is preliminary data.</text>
</comment>
<sequence length="60" mass="6714">MHRYDATLSLSTPAGIIRCPHCGHAIPADANSIFLTHALSSEENRVFIHQESQELARSRR</sequence>
<dbReference type="Proteomes" id="UP000887222">
    <property type="component" value="Unassembled WGS sequence"/>
</dbReference>
<name>A0ABQ4Q819_9BURK</name>
<keyword evidence="2" id="KW-1185">Reference proteome</keyword>
<dbReference type="EMBL" id="BPMK01000016">
    <property type="protein sequence ID" value="GIZ53371.1"/>
    <property type="molecule type" value="Genomic_DNA"/>
</dbReference>
<proteinExistence type="predicted"/>
<reference evidence="1 2" key="1">
    <citation type="journal article" date="2022" name="Int. J. Syst. Evol. Microbiol.">
        <title>Noviherbaspirillum aridicola sp. nov., isolated from an arid soil in Pakistan.</title>
        <authorList>
            <person name="Khan I.U."/>
            <person name="Saqib M."/>
            <person name="Amin A."/>
            <person name="Hussain F."/>
            <person name="Li L."/>
            <person name="Liu Y.H."/>
            <person name="Fang B.Z."/>
            <person name="Ahmed I."/>
            <person name="Li W.J."/>
        </authorList>
    </citation>
    <scope>NUCLEOTIDE SEQUENCE [LARGE SCALE GENOMIC DNA]</scope>
    <source>
        <strain evidence="1 2">NCCP-691</strain>
    </source>
</reference>